<evidence type="ECO:0000313" key="7">
    <source>
        <dbReference type="Proteomes" id="UP001596383"/>
    </source>
</evidence>
<comment type="caution">
    <text evidence="6">The sequence shown here is derived from an EMBL/GenBank/DDBJ whole genome shotgun (WGS) entry which is preliminary data.</text>
</comment>
<evidence type="ECO:0000259" key="5">
    <source>
        <dbReference type="Pfam" id="PF01555"/>
    </source>
</evidence>
<comment type="similarity">
    <text evidence="1 4">Belongs to the N(4)/N(6)-methyltransferase family.</text>
</comment>
<dbReference type="InterPro" id="IPR002052">
    <property type="entry name" value="DNA_methylase_N6_adenine_CS"/>
</dbReference>
<dbReference type="GO" id="GO:0015667">
    <property type="term" value="F:site-specific DNA-methyltransferase (cytosine-N4-specific) activity"/>
    <property type="evidence" value="ECO:0007669"/>
    <property type="project" value="UniProtKB-EC"/>
</dbReference>
<dbReference type="InterPro" id="IPR029063">
    <property type="entry name" value="SAM-dependent_MTases_sf"/>
</dbReference>
<keyword evidence="4" id="KW-0949">S-adenosyl-L-methionine</keyword>
<dbReference type="AlphaFoldDB" id="A0ABD5SIQ1"/>
<dbReference type="InterPro" id="IPR002941">
    <property type="entry name" value="DNA_methylase_N4/N6"/>
</dbReference>
<feature type="domain" description="DNA methylase N-4/N-6" evidence="5">
    <location>
        <begin position="97"/>
        <end position="189"/>
    </location>
</feature>
<keyword evidence="7" id="KW-1185">Reference proteome</keyword>
<dbReference type="Pfam" id="PF01555">
    <property type="entry name" value="N6_N4_Mtase"/>
    <property type="match status" value="1"/>
</dbReference>
<dbReference type="GO" id="GO:0032259">
    <property type="term" value="P:methylation"/>
    <property type="evidence" value="ECO:0007669"/>
    <property type="project" value="UniProtKB-KW"/>
</dbReference>
<dbReference type="PROSITE" id="PS00092">
    <property type="entry name" value="N6_MTASE"/>
    <property type="match status" value="1"/>
</dbReference>
<reference evidence="6 7" key="1">
    <citation type="journal article" date="2019" name="Int. J. Syst. Evol. Microbiol.">
        <title>The Global Catalogue of Microorganisms (GCM) 10K type strain sequencing project: providing services to taxonomists for standard genome sequencing and annotation.</title>
        <authorList>
            <consortium name="The Broad Institute Genomics Platform"/>
            <consortium name="The Broad Institute Genome Sequencing Center for Infectious Disease"/>
            <person name="Wu L."/>
            <person name="Ma J."/>
        </authorList>
    </citation>
    <scope>NUCLEOTIDE SEQUENCE [LARGE SCALE GENOMIC DNA]</scope>
    <source>
        <strain evidence="6 7">LMG 29247</strain>
    </source>
</reference>
<keyword evidence="2 4" id="KW-0489">Methyltransferase</keyword>
<dbReference type="PRINTS" id="PR00508">
    <property type="entry name" value="S21N4MTFRASE"/>
</dbReference>
<dbReference type="InterPro" id="IPR001091">
    <property type="entry name" value="RM_Methyltransferase"/>
</dbReference>
<keyword evidence="4" id="KW-0680">Restriction system</keyword>
<dbReference type="SUPFAM" id="SSF53335">
    <property type="entry name" value="S-adenosyl-L-methionine-dependent methyltransferases"/>
    <property type="match status" value="1"/>
</dbReference>
<gene>
    <name evidence="6" type="ORF">ACFQE6_00175</name>
</gene>
<evidence type="ECO:0000256" key="1">
    <source>
        <dbReference type="ARBA" id="ARBA00006594"/>
    </source>
</evidence>
<sequence length="193" mass="22417">MLSKFGGGDLERLQLRADSFDDRRQVEDYCELLELAPLEYVNVTKDRVSLCDVEHSRLYKLERKRDNQWAGYGPRTSIFAGSSPPANFKRDDLQEAIDLIVTDPPYGIDYFSNYYKDENPFSPLEGHSEFQFEWLQEAHRVLIDGGAIYCFTVESVYPAWKEAIEDAGFEFKRMLVWLKNNWGMGDLQGNYIS</sequence>
<organism evidence="6 7">
    <name type="scientific">Natrinema soli</name>
    <dbReference type="NCBI Taxonomy" id="1930624"/>
    <lineage>
        <taxon>Archaea</taxon>
        <taxon>Methanobacteriati</taxon>
        <taxon>Methanobacteriota</taxon>
        <taxon>Stenosarchaea group</taxon>
        <taxon>Halobacteria</taxon>
        <taxon>Halobacteriales</taxon>
        <taxon>Natrialbaceae</taxon>
        <taxon>Natrinema</taxon>
    </lineage>
</organism>
<dbReference type="Gene3D" id="3.40.50.150">
    <property type="entry name" value="Vaccinia Virus protein VP39"/>
    <property type="match status" value="1"/>
</dbReference>
<accession>A0ABD5SIQ1</accession>
<dbReference type="EMBL" id="JBHSWV010000002">
    <property type="protein sequence ID" value="MFC6763551.1"/>
    <property type="molecule type" value="Genomic_DNA"/>
</dbReference>
<dbReference type="EC" id="2.1.1.113" evidence="4"/>
<evidence type="ECO:0000256" key="2">
    <source>
        <dbReference type="ARBA" id="ARBA00022603"/>
    </source>
</evidence>
<comment type="catalytic activity">
    <reaction evidence="4">
        <text>a 2'-deoxycytidine in DNA + S-adenosyl-L-methionine = an N(4)-methyl-2'-deoxycytidine in DNA + S-adenosyl-L-homocysteine + H(+)</text>
        <dbReference type="Rhea" id="RHEA:16857"/>
        <dbReference type="Rhea" id="RHEA-COMP:11369"/>
        <dbReference type="Rhea" id="RHEA-COMP:13674"/>
        <dbReference type="ChEBI" id="CHEBI:15378"/>
        <dbReference type="ChEBI" id="CHEBI:57856"/>
        <dbReference type="ChEBI" id="CHEBI:59789"/>
        <dbReference type="ChEBI" id="CHEBI:85452"/>
        <dbReference type="ChEBI" id="CHEBI:137933"/>
        <dbReference type="EC" id="2.1.1.113"/>
    </reaction>
</comment>
<evidence type="ECO:0000313" key="6">
    <source>
        <dbReference type="EMBL" id="MFC6763551.1"/>
    </source>
</evidence>
<name>A0ABD5SIQ1_9EURY</name>
<evidence type="ECO:0000256" key="3">
    <source>
        <dbReference type="ARBA" id="ARBA00022679"/>
    </source>
</evidence>
<evidence type="ECO:0000256" key="4">
    <source>
        <dbReference type="RuleBase" id="RU362026"/>
    </source>
</evidence>
<proteinExistence type="inferred from homology"/>
<dbReference type="GO" id="GO:0009307">
    <property type="term" value="P:DNA restriction-modification system"/>
    <property type="evidence" value="ECO:0007669"/>
    <property type="project" value="UniProtKB-KW"/>
</dbReference>
<keyword evidence="3" id="KW-0808">Transferase</keyword>
<protein>
    <recommendedName>
        <fullName evidence="4">Type II methyltransferase</fullName>
        <ecNumber evidence="4">2.1.1.113</ecNumber>
    </recommendedName>
    <alternativeName>
        <fullName evidence="4">N-4 cytosine-specific methyltransferase</fullName>
    </alternativeName>
</protein>
<dbReference type="Proteomes" id="UP001596383">
    <property type="component" value="Unassembled WGS sequence"/>
</dbReference>